<organism evidence="1 2">
    <name type="scientific">Clostridium botulinum B2 450</name>
    <dbReference type="NCBI Taxonomy" id="1379739"/>
    <lineage>
        <taxon>Bacteria</taxon>
        <taxon>Bacillati</taxon>
        <taxon>Bacillota</taxon>
        <taxon>Clostridia</taxon>
        <taxon>Eubacteriales</taxon>
        <taxon>Clostridiaceae</taxon>
        <taxon>Clostridium</taxon>
    </lineage>
</organism>
<gene>
    <name evidence="1" type="ORF">N495_18435</name>
</gene>
<dbReference type="HOGENOM" id="CLU_1010828_0_0_9"/>
<dbReference type="EMBL" id="JXSU01000009">
    <property type="protein sequence ID" value="KIS21804.1"/>
    <property type="molecule type" value="Genomic_DNA"/>
</dbReference>
<sequence>MIPIIDINSNIIKDYNKNNFIFKIKDEFLTHFRGNYFIEELNLVISKVKISPNFNEKAYHKNIKRSIKYSRHKDFVLAPNTFRFLDYYLLNSFQKELFALSVCESIKTILRLKGKSIRNSCIVVFDAKEEYVFNIINYISKEAKYIILVSEDLNKLAKLNDYIIANYGITPIITKDIKTSFSKADFIITSKDLEIIKEIPVWYINNSKIYKNKGNCNINNITYKVPWKTNLNFNPELLGAILCQMDKKNVEEAIRYNGIVLDKIMFNEDIVKITR</sequence>
<evidence type="ECO:0000313" key="1">
    <source>
        <dbReference type="EMBL" id="KIS21804.1"/>
    </source>
</evidence>
<accession>A0A0D1AF42</accession>
<dbReference type="AlphaFoldDB" id="A0A0D1AF42"/>
<evidence type="ECO:0000313" key="2">
    <source>
        <dbReference type="Proteomes" id="UP000032250"/>
    </source>
</evidence>
<name>A0A0D1AF42_CLOBO</name>
<protein>
    <submittedName>
        <fullName evidence="1">Uncharacterized protein</fullName>
    </submittedName>
</protein>
<dbReference type="OrthoDB" id="1888745at2"/>
<proteinExistence type="predicted"/>
<dbReference type="RefSeq" id="WP_003488252.1">
    <property type="nucleotide sequence ID" value="NZ_JXSU01000009.1"/>
</dbReference>
<dbReference type="PATRIC" id="fig|1379739.3.peg.4061"/>
<reference evidence="1 2" key="1">
    <citation type="submission" date="2014-06" db="EMBL/GenBank/DDBJ databases">
        <title>Genome characterization of distinct group I Clostridium botulinum lineages.</title>
        <authorList>
            <person name="Giordani F."/>
            <person name="Anselmo A."/>
            <person name="Fillo S."/>
            <person name="Palozzi A.M."/>
            <person name="Fortunato A."/>
            <person name="Gentile B."/>
            <person name="Ciammaruconi A."/>
            <person name="Anniballi F."/>
            <person name="De Medici D."/>
            <person name="Lista F."/>
        </authorList>
    </citation>
    <scope>NUCLEOTIDE SEQUENCE [LARGE SCALE GENOMIC DNA]</scope>
    <source>
        <strain evidence="1 2">B2 450</strain>
    </source>
</reference>
<comment type="caution">
    <text evidence="1">The sequence shown here is derived from an EMBL/GenBank/DDBJ whole genome shotgun (WGS) entry which is preliminary data.</text>
</comment>
<dbReference type="Proteomes" id="UP000032250">
    <property type="component" value="Unassembled WGS sequence"/>
</dbReference>